<evidence type="ECO:0000256" key="1">
    <source>
        <dbReference type="SAM" id="MobiDB-lite"/>
    </source>
</evidence>
<dbReference type="AlphaFoldDB" id="A0A164ZHZ8"/>
<dbReference type="OrthoDB" id="2106152at2759"/>
<dbReference type="RefSeq" id="XP_018184676.1">
    <property type="nucleotide sequence ID" value="XM_018329633.1"/>
</dbReference>
<dbReference type="SUPFAM" id="SSF51197">
    <property type="entry name" value="Clavaminate synthase-like"/>
    <property type="match status" value="1"/>
</dbReference>
<sequence>SLLRDGFVLIPSLLSESELSTLRGAAASSIARARAGKWPYIRTVPKQFPPWPPTPGPEGIWGVQHLLHPSLPPEEQQVYAHSYFTGKIMHLIMGILGCREEDMVMELYNMLEAATTTTAKKAFTLRWHRDDIPASASAEEELARLSQPAHHAQWNLALYPDSALVVVPGSHKRARTEAERQADLFDGEDETDESERESQKKKKKMPGQIPVTMQPGDVVFYNNNILHRGVYDRDAERATLHGSVGVLAGGDTRARNVLQHGVGEWVDRISF</sequence>
<feature type="region of interest" description="Disordered" evidence="1">
    <location>
        <begin position="175"/>
        <end position="209"/>
    </location>
</feature>
<dbReference type="OMA" id="SFARCYF"/>
<evidence type="ECO:0000313" key="2">
    <source>
        <dbReference type="EMBL" id="KZF19121.1"/>
    </source>
</evidence>
<protein>
    <recommendedName>
        <fullName evidence="4">Phytanoyl-CoA dioxygenase family protein</fullName>
    </recommendedName>
</protein>
<dbReference type="PANTHER" id="PTHR40470">
    <property type="entry name" value="PHYTANOYL-COA DIOXYGENASE FAMILY PROTEIN (AFU_ORTHOLOGUE AFUA_2G15850)"/>
    <property type="match status" value="1"/>
</dbReference>
<dbReference type="InParanoid" id="A0A164ZHZ8"/>
<dbReference type="Gene3D" id="2.60.120.620">
    <property type="entry name" value="q2cbj1_9rhob like domain"/>
    <property type="match status" value="1"/>
</dbReference>
<dbReference type="Pfam" id="PF05721">
    <property type="entry name" value="PhyH"/>
    <property type="match status" value="1"/>
</dbReference>
<keyword evidence="3" id="KW-1185">Reference proteome</keyword>
<feature type="compositionally biased region" description="Acidic residues" evidence="1">
    <location>
        <begin position="185"/>
        <end position="195"/>
    </location>
</feature>
<dbReference type="GeneID" id="28894770"/>
<accession>A0A164ZHZ8</accession>
<dbReference type="Proteomes" id="UP000076632">
    <property type="component" value="Unassembled WGS sequence"/>
</dbReference>
<dbReference type="EMBL" id="KV407467">
    <property type="protein sequence ID" value="KZF19121.1"/>
    <property type="molecule type" value="Genomic_DNA"/>
</dbReference>
<dbReference type="PANTHER" id="PTHR40470:SF1">
    <property type="entry name" value="PHYTANOYL-COA DIOXYGENASE FAMILY PROTEIN (AFU_ORTHOLOGUE AFUA_2G15850)"/>
    <property type="match status" value="1"/>
</dbReference>
<proteinExistence type="predicted"/>
<organism evidence="2 3">
    <name type="scientific">Xylona heveae (strain CBS 132557 / TC161)</name>
    <dbReference type="NCBI Taxonomy" id="1328760"/>
    <lineage>
        <taxon>Eukaryota</taxon>
        <taxon>Fungi</taxon>
        <taxon>Dikarya</taxon>
        <taxon>Ascomycota</taxon>
        <taxon>Pezizomycotina</taxon>
        <taxon>Xylonomycetes</taxon>
        <taxon>Xylonales</taxon>
        <taxon>Xylonaceae</taxon>
        <taxon>Xylona</taxon>
    </lineage>
</organism>
<feature type="non-terminal residue" evidence="2">
    <location>
        <position position="1"/>
    </location>
</feature>
<evidence type="ECO:0000313" key="3">
    <source>
        <dbReference type="Proteomes" id="UP000076632"/>
    </source>
</evidence>
<dbReference type="STRING" id="1328760.A0A164ZHZ8"/>
<evidence type="ECO:0008006" key="4">
    <source>
        <dbReference type="Google" id="ProtNLM"/>
    </source>
</evidence>
<gene>
    <name evidence="2" type="ORF">L228DRAFT_201358</name>
</gene>
<reference evidence="2 3" key="1">
    <citation type="journal article" date="2016" name="Fungal Biol.">
        <title>The genome of Xylona heveae provides a window into fungal endophytism.</title>
        <authorList>
            <person name="Gazis R."/>
            <person name="Kuo A."/>
            <person name="Riley R."/>
            <person name="LaButti K."/>
            <person name="Lipzen A."/>
            <person name="Lin J."/>
            <person name="Amirebrahimi M."/>
            <person name="Hesse C.N."/>
            <person name="Spatafora J.W."/>
            <person name="Henrissat B."/>
            <person name="Hainaut M."/>
            <person name="Grigoriev I.V."/>
            <person name="Hibbett D.S."/>
        </authorList>
    </citation>
    <scope>NUCLEOTIDE SEQUENCE [LARGE SCALE GENOMIC DNA]</scope>
    <source>
        <strain evidence="2 3">TC161</strain>
    </source>
</reference>
<name>A0A164ZHZ8_XYLHT</name>
<dbReference type="InterPro" id="IPR008775">
    <property type="entry name" value="Phytyl_CoA_dOase-like"/>
</dbReference>
<feature type="non-terminal residue" evidence="2">
    <location>
        <position position="271"/>
    </location>
</feature>